<dbReference type="GO" id="GO:0003746">
    <property type="term" value="F:translation elongation factor activity"/>
    <property type="evidence" value="ECO:0007669"/>
    <property type="project" value="UniProtKB-KW"/>
</dbReference>
<sequence>MVSRKATLAYPCERDSYTPSPCAEHKSPNGAHPCLMPSSPLYRCRTISRQEKE</sequence>
<proteinExistence type="predicted"/>
<dbReference type="Proteomes" id="UP000595437">
    <property type="component" value="Chromosome 1"/>
</dbReference>
<dbReference type="AlphaFoldDB" id="A0A7T8KI93"/>
<protein>
    <submittedName>
        <fullName evidence="1">Elongation factor G_ mitochondrial</fullName>
    </submittedName>
</protein>
<evidence type="ECO:0000313" key="1">
    <source>
        <dbReference type="EMBL" id="QQP56386.1"/>
    </source>
</evidence>
<keyword evidence="2" id="KW-1185">Reference proteome</keyword>
<evidence type="ECO:0000313" key="2">
    <source>
        <dbReference type="Proteomes" id="UP000595437"/>
    </source>
</evidence>
<organism evidence="1 2">
    <name type="scientific">Caligus rogercresseyi</name>
    <name type="common">Sea louse</name>
    <dbReference type="NCBI Taxonomy" id="217165"/>
    <lineage>
        <taxon>Eukaryota</taxon>
        <taxon>Metazoa</taxon>
        <taxon>Ecdysozoa</taxon>
        <taxon>Arthropoda</taxon>
        <taxon>Crustacea</taxon>
        <taxon>Multicrustacea</taxon>
        <taxon>Hexanauplia</taxon>
        <taxon>Copepoda</taxon>
        <taxon>Siphonostomatoida</taxon>
        <taxon>Caligidae</taxon>
        <taxon>Caligus</taxon>
    </lineage>
</organism>
<accession>A0A7T8KI93</accession>
<keyword evidence="1" id="KW-0251">Elongation factor</keyword>
<name>A0A7T8KI93_CALRO</name>
<gene>
    <name evidence="1" type="ORF">FKW44_001030</name>
</gene>
<reference evidence="2" key="1">
    <citation type="submission" date="2021-01" db="EMBL/GenBank/DDBJ databases">
        <title>Caligus Genome Assembly.</title>
        <authorList>
            <person name="Gallardo-Escarate C."/>
        </authorList>
    </citation>
    <scope>NUCLEOTIDE SEQUENCE [LARGE SCALE GENOMIC DNA]</scope>
</reference>
<dbReference type="EMBL" id="CP045890">
    <property type="protein sequence ID" value="QQP56386.1"/>
    <property type="molecule type" value="Genomic_DNA"/>
</dbReference>
<keyword evidence="1" id="KW-0648">Protein biosynthesis</keyword>